<evidence type="ECO:0000256" key="2">
    <source>
        <dbReference type="ARBA" id="ARBA00023125"/>
    </source>
</evidence>
<sequence length="239" mass="27077">MNISQTIYQDIASQIKEGQWSPGERLATEHDLSATYATSRSTVHKALDRLSQDGYIQKVQGKGSIVLDVHRLDVPMSGLVSFKELVSSLPPSQRPVTRVHELTLIEPPAWLMEKLACGAEELVWKLVRTRTFDNEAVILDTDFIRQSFVPTLTKSIAEDSVFAYFEQQLGLSIAFSQREMVAEETTAEDESFLDMHGASHLVVVRSTVYVKDAVPLQYTESRHRLDRFRFVDFARRTNG</sequence>
<dbReference type="SMART" id="SM00345">
    <property type="entry name" value="HTH_GNTR"/>
    <property type="match status" value="1"/>
</dbReference>
<dbReference type="SMART" id="SM00866">
    <property type="entry name" value="UTRA"/>
    <property type="match status" value="1"/>
</dbReference>
<gene>
    <name evidence="6" type="ORF">EV213_11385</name>
</gene>
<dbReference type="EMBL" id="SNYJ01000013">
    <property type="protein sequence ID" value="TDQ37450.1"/>
    <property type="molecule type" value="Genomic_DNA"/>
</dbReference>
<comment type="caution">
    <text evidence="6">The sequence shown here is derived from an EMBL/GenBank/DDBJ whole genome shotgun (WGS) entry which is preliminary data.</text>
</comment>
<dbReference type="SUPFAM" id="SSF46785">
    <property type="entry name" value="Winged helix' DNA-binding domain"/>
    <property type="match status" value="1"/>
</dbReference>
<evidence type="ECO:0000256" key="3">
    <source>
        <dbReference type="ARBA" id="ARBA00023163"/>
    </source>
</evidence>
<dbReference type="Pfam" id="PF00392">
    <property type="entry name" value="GntR"/>
    <property type="match status" value="1"/>
</dbReference>
<dbReference type="InterPro" id="IPR036390">
    <property type="entry name" value="WH_DNA-bd_sf"/>
</dbReference>
<dbReference type="SUPFAM" id="SSF64288">
    <property type="entry name" value="Chorismate lyase-like"/>
    <property type="match status" value="1"/>
</dbReference>
<dbReference type="NCBIfam" id="TIGR02404">
    <property type="entry name" value="trehalos_R_Bsub"/>
    <property type="match status" value="1"/>
</dbReference>
<dbReference type="Pfam" id="PF07702">
    <property type="entry name" value="UTRA"/>
    <property type="match status" value="1"/>
</dbReference>
<organism evidence="6 7">
    <name type="scientific">Aureibacillus halotolerans</name>
    <dbReference type="NCBI Taxonomy" id="1508390"/>
    <lineage>
        <taxon>Bacteria</taxon>
        <taxon>Bacillati</taxon>
        <taxon>Bacillota</taxon>
        <taxon>Bacilli</taxon>
        <taxon>Bacillales</taxon>
        <taxon>Bacillaceae</taxon>
        <taxon>Aureibacillus</taxon>
    </lineage>
</organism>
<dbReference type="GO" id="GO:0003700">
    <property type="term" value="F:DNA-binding transcription factor activity"/>
    <property type="evidence" value="ECO:0007669"/>
    <property type="project" value="UniProtKB-UniRule"/>
</dbReference>
<dbReference type="PRINTS" id="PR00035">
    <property type="entry name" value="HTHGNTR"/>
</dbReference>
<dbReference type="CDD" id="cd07377">
    <property type="entry name" value="WHTH_GntR"/>
    <property type="match status" value="1"/>
</dbReference>
<evidence type="ECO:0000313" key="6">
    <source>
        <dbReference type="EMBL" id="TDQ37450.1"/>
    </source>
</evidence>
<reference evidence="6 7" key="1">
    <citation type="submission" date="2019-03" db="EMBL/GenBank/DDBJ databases">
        <title>Genomic Encyclopedia of Type Strains, Phase IV (KMG-IV): sequencing the most valuable type-strain genomes for metagenomic binning, comparative biology and taxonomic classification.</title>
        <authorList>
            <person name="Goeker M."/>
        </authorList>
    </citation>
    <scope>NUCLEOTIDE SEQUENCE [LARGE SCALE GENOMIC DNA]</scope>
    <source>
        <strain evidence="6 7">DSM 28697</strain>
    </source>
</reference>
<keyword evidence="1" id="KW-0805">Transcription regulation</keyword>
<dbReference type="InterPro" id="IPR011663">
    <property type="entry name" value="UTRA"/>
</dbReference>
<evidence type="ECO:0000259" key="5">
    <source>
        <dbReference type="PROSITE" id="PS50949"/>
    </source>
</evidence>
<name>A0A4R6TUM8_9BACI</name>
<dbReference type="PANTHER" id="PTHR44846:SF12">
    <property type="entry name" value="HTH-TYPE TRANSCRIPTIONAL REGULATOR TRER"/>
    <property type="match status" value="1"/>
</dbReference>
<dbReference type="PANTHER" id="PTHR44846">
    <property type="entry name" value="MANNOSYL-D-GLYCERATE TRANSPORT/METABOLISM SYSTEM REPRESSOR MNGR-RELATED"/>
    <property type="match status" value="1"/>
</dbReference>
<dbReference type="PROSITE" id="PS50949">
    <property type="entry name" value="HTH_GNTR"/>
    <property type="match status" value="1"/>
</dbReference>
<protein>
    <recommendedName>
        <fullName evidence="4">Trehalose operon repressor</fullName>
    </recommendedName>
</protein>
<evidence type="ECO:0000313" key="7">
    <source>
        <dbReference type="Proteomes" id="UP000295632"/>
    </source>
</evidence>
<keyword evidence="2" id="KW-0238">DNA-binding</keyword>
<dbReference type="InterPro" id="IPR050679">
    <property type="entry name" value="Bact_HTH_transcr_reg"/>
</dbReference>
<dbReference type="Gene3D" id="3.40.1410.10">
    <property type="entry name" value="Chorismate lyase-like"/>
    <property type="match status" value="1"/>
</dbReference>
<evidence type="ECO:0000256" key="4">
    <source>
        <dbReference type="NCBIfam" id="TIGR02404"/>
    </source>
</evidence>
<dbReference type="GO" id="GO:0003677">
    <property type="term" value="F:DNA binding"/>
    <property type="evidence" value="ECO:0007669"/>
    <property type="project" value="UniProtKB-UniRule"/>
</dbReference>
<dbReference type="Proteomes" id="UP000295632">
    <property type="component" value="Unassembled WGS sequence"/>
</dbReference>
<keyword evidence="3" id="KW-0804">Transcription</keyword>
<feature type="domain" description="HTH gntR-type" evidence="5">
    <location>
        <begin position="1"/>
        <end position="69"/>
    </location>
</feature>
<dbReference type="AlphaFoldDB" id="A0A4R6TUM8"/>
<evidence type="ECO:0000256" key="1">
    <source>
        <dbReference type="ARBA" id="ARBA00023015"/>
    </source>
</evidence>
<dbReference type="Gene3D" id="1.10.10.10">
    <property type="entry name" value="Winged helix-like DNA-binding domain superfamily/Winged helix DNA-binding domain"/>
    <property type="match status" value="1"/>
</dbReference>
<accession>A0A4R6TUM8</accession>
<dbReference type="InterPro" id="IPR012770">
    <property type="entry name" value="TreR"/>
</dbReference>
<proteinExistence type="predicted"/>
<dbReference type="InterPro" id="IPR036388">
    <property type="entry name" value="WH-like_DNA-bd_sf"/>
</dbReference>
<dbReference type="GO" id="GO:0045892">
    <property type="term" value="P:negative regulation of DNA-templated transcription"/>
    <property type="evidence" value="ECO:0007669"/>
    <property type="project" value="TreeGrafter"/>
</dbReference>
<dbReference type="InterPro" id="IPR000524">
    <property type="entry name" value="Tscrpt_reg_HTH_GntR"/>
</dbReference>
<dbReference type="InterPro" id="IPR028978">
    <property type="entry name" value="Chorismate_lyase_/UTRA_dom_sf"/>
</dbReference>
<keyword evidence="7" id="KW-1185">Reference proteome</keyword>